<dbReference type="InterPro" id="IPR043502">
    <property type="entry name" value="DNA/RNA_pol_sf"/>
</dbReference>
<dbReference type="EMBL" id="CAVLGL010000068">
    <property type="protein sequence ID" value="CAK1584443.1"/>
    <property type="molecule type" value="Genomic_DNA"/>
</dbReference>
<sequence length="83" mass="9855">MVFICGAGKEEGRHHVVLCWLLPSERRYEERQLSLPRIDDTLDMLTGVKWFSPLNLKSGYWQVKINPKVKEKTTGYHHRRPYD</sequence>
<name>A0AAV1KN39_9NEOP</name>
<reference evidence="1 2" key="1">
    <citation type="submission" date="2023-11" db="EMBL/GenBank/DDBJ databases">
        <authorList>
            <person name="Hedman E."/>
            <person name="Englund M."/>
            <person name="Stromberg M."/>
            <person name="Nyberg Akerstrom W."/>
            <person name="Nylinder S."/>
            <person name="Jareborg N."/>
            <person name="Kallberg Y."/>
            <person name="Kronander E."/>
        </authorList>
    </citation>
    <scope>NUCLEOTIDE SEQUENCE [LARGE SCALE GENOMIC DNA]</scope>
</reference>
<gene>
    <name evidence="1" type="ORF">PARMNEM_LOCUS5676</name>
</gene>
<protein>
    <recommendedName>
        <fullName evidence="3">RNA-directed DNA polymerase-like protein</fullName>
    </recommendedName>
</protein>
<dbReference type="Proteomes" id="UP001314205">
    <property type="component" value="Unassembled WGS sequence"/>
</dbReference>
<dbReference type="InterPro" id="IPR043128">
    <property type="entry name" value="Rev_trsase/Diguanyl_cyclase"/>
</dbReference>
<accession>A0AAV1KN39</accession>
<dbReference type="AlphaFoldDB" id="A0AAV1KN39"/>
<organism evidence="1 2">
    <name type="scientific">Parnassius mnemosyne</name>
    <name type="common">clouded apollo</name>
    <dbReference type="NCBI Taxonomy" id="213953"/>
    <lineage>
        <taxon>Eukaryota</taxon>
        <taxon>Metazoa</taxon>
        <taxon>Ecdysozoa</taxon>
        <taxon>Arthropoda</taxon>
        <taxon>Hexapoda</taxon>
        <taxon>Insecta</taxon>
        <taxon>Pterygota</taxon>
        <taxon>Neoptera</taxon>
        <taxon>Endopterygota</taxon>
        <taxon>Lepidoptera</taxon>
        <taxon>Glossata</taxon>
        <taxon>Ditrysia</taxon>
        <taxon>Papilionoidea</taxon>
        <taxon>Papilionidae</taxon>
        <taxon>Parnassiinae</taxon>
        <taxon>Parnassini</taxon>
        <taxon>Parnassius</taxon>
        <taxon>Driopa</taxon>
    </lineage>
</organism>
<keyword evidence="2" id="KW-1185">Reference proteome</keyword>
<proteinExistence type="predicted"/>
<evidence type="ECO:0000313" key="2">
    <source>
        <dbReference type="Proteomes" id="UP001314205"/>
    </source>
</evidence>
<comment type="caution">
    <text evidence="1">The sequence shown here is derived from an EMBL/GenBank/DDBJ whole genome shotgun (WGS) entry which is preliminary data.</text>
</comment>
<evidence type="ECO:0008006" key="3">
    <source>
        <dbReference type="Google" id="ProtNLM"/>
    </source>
</evidence>
<dbReference type="Gene3D" id="3.10.10.10">
    <property type="entry name" value="HIV Type 1 Reverse Transcriptase, subunit A, domain 1"/>
    <property type="match status" value="1"/>
</dbReference>
<dbReference type="GO" id="GO:0071897">
    <property type="term" value="P:DNA biosynthetic process"/>
    <property type="evidence" value="ECO:0007669"/>
    <property type="project" value="UniProtKB-ARBA"/>
</dbReference>
<dbReference type="Gene3D" id="3.30.70.270">
    <property type="match status" value="1"/>
</dbReference>
<evidence type="ECO:0000313" key="1">
    <source>
        <dbReference type="EMBL" id="CAK1584443.1"/>
    </source>
</evidence>
<dbReference type="SUPFAM" id="SSF56672">
    <property type="entry name" value="DNA/RNA polymerases"/>
    <property type="match status" value="1"/>
</dbReference>